<comment type="cofactor">
    <cofactor evidence="1 5">
        <name>pyridoxal 5'-phosphate</name>
        <dbReference type="ChEBI" id="CHEBI:597326"/>
    </cofactor>
</comment>
<feature type="compositionally biased region" description="Basic and acidic residues" evidence="6">
    <location>
        <begin position="200"/>
        <end position="217"/>
    </location>
</feature>
<dbReference type="InterPro" id="IPR015421">
    <property type="entry name" value="PyrdxlP-dep_Trfase_major"/>
</dbReference>
<dbReference type="PROSITE" id="PS00599">
    <property type="entry name" value="AA_TRANSFER_CLASS_2"/>
    <property type="match status" value="1"/>
</dbReference>
<evidence type="ECO:0000259" key="7">
    <source>
        <dbReference type="Pfam" id="PF00155"/>
    </source>
</evidence>
<dbReference type="Proteomes" id="UP000811619">
    <property type="component" value="Unassembled WGS sequence"/>
</dbReference>
<comment type="similarity">
    <text evidence="2">Belongs to the class-II pyridoxal-phosphate-dependent aminotransferase family. BioF subfamily.</text>
</comment>
<evidence type="ECO:0000256" key="6">
    <source>
        <dbReference type="SAM" id="MobiDB-lite"/>
    </source>
</evidence>
<dbReference type="EMBL" id="SRPY01001366">
    <property type="protein sequence ID" value="KAG5913329.1"/>
    <property type="molecule type" value="Genomic_DNA"/>
</dbReference>
<feature type="non-terminal residue" evidence="8">
    <location>
        <position position="355"/>
    </location>
</feature>
<accession>A0A8K0NHE9</accession>
<evidence type="ECO:0000256" key="5">
    <source>
        <dbReference type="RuleBase" id="RU003693"/>
    </source>
</evidence>
<evidence type="ECO:0000256" key="4">
    <source>
        <dbReference type="ARBA" id="ARBA00022898"/>
    </source>
</evidence>
<dbReference type="InterPro" id="IPR015422">
    <property type="entry name" value="PyrdxlP-dep_Trfase_small"/>
</dbReference>
<sequence>MTNPPAGPSSLDETLSAALTRRKSHNRLRTLTLRKPGAVDFSSNGYLSLSANPAIKEQYLARLAQASSSPSSSQHALSLGSCGSRLLDGNSPLAEHLEREMAAFHGAPAALLFNSGFEANTGLLGCAPQTGDVVVYDELIHASVHDGIRLSRARGVAFSHNRVRRADGPGERAGEPANAGLPSLEEVLEGLEQGWCRGQGGREDDGHGHGHATTDKKTGGARRNIFVAVEAVYSMDGDVAPLQSLVDCVEACLPRGNGHIVVDEAHSTGWMGEGGRGLVSSLGLEGRIWARVHTFGKAMGCAGAAVLCSPTTRSYLINYARSLIYTTAMGFPLLAAIQTAYGHLSTDQARVLAER</sequence>
<name>A0A8K0NHE9_9HYPO</name>
<dbReference type="PANTHER" id="PTHR13693:SF77">
    <property type="entry name" value="8-AMINO-7-OXONONANOATE SYNTHASE"/>
    <property type="match status" value="1"/>
</dbReference>
<dbReference type="AlphaFoldDB" id="A0A8K0NHE9"/>
<dbReference type="PANTHER" id="PTHR13693">
    <property type="entry name" value="CLASS II AMINOTRANSFERASE/8-AMINO-7-OXONONANOATE SYNTHASE"/>
    <property type="match status" value="1"/>
</dbReference>
<dbReference type="Pfam" id="PF00155">
    <property type="entry name" value="Aminotran_1_2"/>
    <property type="match status" value="2"/>
</dbReference>
<comment type="caution">
    <text evidence="8">The sequence shown here is derived from an EMBL/GenBank/DDBJ whole genome shotgun (WGS) entry which is preliminary data.</text>
</comment>
<dbReference type="InterPro" id="IPR001917">
    <property type="entry name" value="Aminotrans_II_pyridoxalP_BS"/>
</dbReference>
<dbReference type="Gene3D" id="3.90.1150.10">
    <property type="entry name" value="Aspartate Aminotransferase, domain 1"/>
    <property type="match status" value="1"/>
</dbReference>
<gene>
    <name evidence="8" type="ORF">E4U42_001277</name>
</gene>
<dbReference type="Gene3D" id="3.40.640.10">
    <property type="entry name" value="Type I PLP-dependent aspartate aminotransferase-like (Major domain)"/>
    <property type="match status" value="1"/>
</dbReference>
<dbReference type="GO" id="GO:0016740">
    <property type="term" value="F:transferase activity"/>
    <property type="evidence" value="ECO:0007669"/>
    <property type="project" value="UniProtKB-KW"/>
</dbReference>
<reference evidence="8" key="1">
    <citation type="journal article" date="2020" name="bioRxiv">
        <title>Whole genome comparisons of ergot fungi reveals the divergence and evolution of species within the genus Claviceps are the result of varying mechanisms driving genome evolution and host range expansion.</title>
        <authorList>
            <person name="Wyka S.A."/>
            <person name="Mondo S.J."/>
            <person name="Liu M."/>
            <person name="Dettman J."/>
            <person name="Nalam V."/>
            <person name="Broders K.D."/>
        </authorList>
    </citation>
    <scope>NUCLEOTIDE SEQUENCE</scope>
    <source>
        <strain evidence="8">CCC 489</strain>
    </source>
</reference>
<dbReference type="InterPro" id="IPR050087">
    <property type="entry name" value="AON_synthase_class-II"/>
</dbReference>
<feature type="region of interest" description="Disordered" evidence="6">
    <location>
        <begin position="196"/>
        <end position="217"/>
    </location>
</feature>
<evidence type="ECO:0000313" key="8">
    <source>
        <dbReference type="EMBL" id="KAG5913329.1"/>
    </source>
</evidence>
<keyword evidence="3" id="KW-0808">Transferase</keyword>
<keyword evidence="9" id="KW-1185">Reference proteome</keyword>
<evidence type="ECO:0000313" key="9">
    <source>
        <dbReference type="Proteomes" id="UP000811619"/>
    </source>
</evidence>
<keyword evidence="4 5" id="KW-0663">Pyridoxal phosphate</keyword>
<dbReference type="InterPro" id="IPR004839">
    <property type="entry name" value="Aminotransferase_I/II_large"/>
</dbReference>
<feature type="domain" description="Aminotransferase class I/classII large" evidence="7">
    <location>
        <begin position="39"/>
        <end position="156"/>
    </location>
</feature>
<evidence type="ECO:0000256" key="3">
    <source>
        <dbReference type="ARBA" id="ARBA00022679"/>
    </source>
</evidence>
<dbReference type="GO" id="GO:0009102">
    <property type="term" value="P:biotin biosynthetic process"/>
    <property type="evidence" value="ECO:0007669"/>
    <property type="project" value="TreeGrafter"/>
</dbReference>
<evidence type="ECO:0000256" key="2">
    <source>
        <dbReference type="ARBA" id="ARBA00010008"/>
    </source>
</evidence>
<dbReference type="OrthoDB" id="2382073at2759"/>
<dbReference type="SUPFAM" id="SSF53383">
    <property type="entry name" value="PLP-dependent transferases"/>
    <property type="match status" value="1"/>
</dbReference>
<organism evidence="8 9">
    <name type="scientific">Claviceps africana</name>
    <dbReference type="NCBI Taxonomy" id="83212"/>
    <lineage>
        <taxon>Eukaryota</taxon>
        <taxon>Fungi</taxon>
        <taxon>Dikarya</taxon>
        <taxon>Ascomycota</taxon>
        <taxon>Pezizomycotina</taxon>
        <taxon>Sordariomycetes</taxon>
        <taxon>Hypocreomycetidae</taxon>
        <taxon>Hypocreales</taxon>
        <taxon>Clavicipitaceae</taxon>
        <taxon>Claviceps</taxon>
    </lineage>
</organism>
<protein>
    <recommendedName>
        <fullName evidence="7">Aminotransferase class I/classII large domain-containing protein</fullName>
    </recommendedName>
</protein>
<feature type="domain" description="Aminotransferase class I/classII large" evidence="7">
    <location>
        <begin position="220"/>
        <end position="341"/>
    </location>
</feature>
<dbReference type="GO" id="GO:0030170">
    <property type="term" value="F:pyridoxal phosphate binding"/>
    <property type="evidence" value="ECO:0007669"/>
    <property type="project" value="InterPro"/>
</dbReference>
<dbReference type="InterPro" id="IPR015424">
    <property type="entry name" value="PyrdxlP-dep_Trfase"/>
</dbReference>
<proteinExistence type="inferred from homology"/>
<evidence type="ECO:0000256" key="1">
    <source>
        <dbReference type="ARBA" id="ARBA00001933"/>
    </source>
</evidence>